<gene>
    <name evidence="10" type="ORF">Cvel_1346</name>
</gene>
<dbReference type="InterPro" id="IPR019956">
    <property type="entry name" value="Ubiquitin_dom"/>
</dbReference>
<dbReference type="Gene3D" id="3.40.640.10">
    <property type="entry name" value="Type I PLP-dependent aspartate aminotransferase-like (Major domain)"/>
    <property type="match status" value="1"/>
</dbReference>
<dbReference type="PROSITE" id="PS50053">
    <property type="entry name" value="UBIQUITIN_2"/>
    <property type="match status" value="5"/>
</dbReference>
<dbReference type="GO" id="GO:0004141">
    <property type="term" value="F:dethiobiotin synthase activity"/>
    <property type="evidence" value="ECO:0007669"/>
    <property type="project" value="InterPro"/>
</dbReference>
<keyword evidence="5" id="KW-0832">Ubl conjugation</keyword>
<dbReference type="EMBL" id="CDMZ01003827">
    <property type="protein sequence ID" value="CEM47740.1"/>
    <property type="molecule type" value="Genomic_DNA"/>
</dbReference>
<dbReference type="Pfam" id="PF00240">
    <property type="entry name" value="ubiquitin"/>
    <property type="match status" value="5"/>
</dbReference>
<evidence type="ECO:0000256" key="3">
    <source>
        <dbReference type="ARBA" id="ARBA00022490"/>
    </source>
</evidence>
<dbReference type="GO" id="GO:0005634">
    <property type="term" value="C:nucleus"/>
    <property type="evidence" value="ECO:0007669"/>
    <property type="project" value="UniProtKB-SubCell"/>
</dbReference>
<dbReference type="InterPro" id="IPR015424">
    <property type="entry name" value="PyrdxlP-dep_Trfase"/>
</dbReference>
<dbReference type="GO" id="GO:0030170">
    <property type="term" value="F:pyridoxal phosphate binding"/>
    <property type="evidence" value="ECO:0007669"/>
    <property type="project" value="InterPro"/>
</dbReference>
<evidence type="ECO:0000256" key="1">
    <source>
        <dbReference type="ARBA" id="ARBA00004123"/>
    </source>
</evidence>
<protein>
    <recommendedName>
        <fullName evidence="9">Ubiquitin-like domain-containing protein</fullName>
    </recommendedName>
</protein>
<dbReference type="CDD" id="cd03109">
    <property type="entry name" value="DTBS"/>
    <property type="match status" value="1"/>
</dbReference>
<dbReference type="Gene3D" id="3.90.1150.10">
    <property type="entry name" value="Aspartate Aminotransferase, domain 1"/>
    <property type="match status" value="1"/>
</dbReference>
<feature type="domain" description="Ubiquitin-like" evidence="9">
    <location>
        <begin position="1111"/>
        <end position="1186"/>
    </location>
</feature>
<dbReference type="InterPro" id="IPR029071">
    <property type="entry name" value="Ubiquitin-like_domsf"/>
</dbReference>
<keyword evidence="4" id="KW-1017">Isopeptide bond</keyword>
<evidence type="ECO:0000256" key="4">
    <source>
        <dbReference type="ARBA" id="ARBA00022499"/>
    </source>
</evidence>
<dbReference type="PANTHER" id="PTHR10666">
    <property type="entry name" value="UBIQUITIN"/>
    <property type="match status" value="1"/>
</dbReference>
<organism evidence="10">
    <name type="scientific">Chromera velia CCMP2878</name>
    <dbReference type="NCBI Taxonomy" id="1169474"/>
    <lineage>
        <taxon>Eukaryota</taxon>
        <taxon>Sar</taxon>
        <taxon>Alveolata</taxon>
        <taxon>Colpodellida</taxon>
        <taxon>Chromeraceae</taxon>
        <taxon>Chromera</taxon>
    </lineage>
</organism>
<dbReference type="VEuPathDB" id="CryptoDB:Cvel_1346"/>
<evidence type="ECO:0000256" key="8">
    <source>
        <dbReference type="SAM" id="MobiDB-lite"/>
    </source>
</evidence>
<dbReference type="GO" id="GO:0008483">
    <property type="term" value="F:transaminase activity"/>
    <property type="evidence" value="ECO:0007669"/>
    <property type="project" value="InterPro"/>
</dbReference>
<accession>A0A0G4HTL3</accession>
<dbReference type="InterPro" id="IPR000626">
    <property type="entry name" value="Ubiquitin-like_dom"/>
</dbReference>
<feature type="region of interest" description="Disordered" evidence="8">
    <location>
        <begin position="742"/>
        <end position="799"/>
    </location>
</feature>
<dbReference type="HAMAP" id="MF_00336">
    <property type="entry name" value="BioD"/>
    <property type="match status" value="1"/>
</dbReference>
<sequence>MSRQAAPISNAFGQRKDVPLIQVFGANTDVGKTLVSAGLCKAAVESRMRMKGMRGSAAGGVLYVKPVQTGAAEGHSDADFVRRMCLQKETATAGGEGILRTETLFSWDSAVSPHLAAEREKKTASDTEVLESLYHLLSSQGLMVPLKQAEGSQTQTADAFPSFAVIETAGGPGSPGPSGRAQADLYRPLRLPILLVGDGRLGGISSTVTAFEYLTARGYDILGVALFEEGSGSPFVSKYGNGAALRQMLKHGDQVDCIIQMPVMSIPLPAGALEASFDWAPWFSLPHVSRSFAELKEAILARLMRRLLPSVELAERARAVTWWPFTQHRDIEREGRVLAMDSAYGDDYVLADSGGGRIVDYRRFDGCASWWTQGVGHGNPEIALSAAWAAGRYGHVIFPEIAHEPATQLCEELLAGVGAGWASRVFFSDNGSTAVEVGMKMAMRLAGCCPEGGSGGEGGESGEGFIRVIAQKNCYHGDTLGVMNVAEPSVFNARQHPWFQSLGVFLDPPSLACRQGRWCVELTPEMNEGVEKWGTAGVAQALEEGEGEREFYLDVTKRLQSPLAGVYERLLLDRLFPDAPRGPDGLLDKSAQRERSRLGSASVPFGCLLLEPVLIGAGGMVLVDPLWQRVLVDLCREMGVPVVYDEVFSGLYRLGVQSARDLLGVHPDVSCFAKLITGGLLPLAVTLAGPHVFEVFDGDKKADALLHGHSYTAHPTGCAAACRALRIYRRIGLPGPANIPPLEAFSSRQPSHALPEGGPSCCNGGAGSHGPHSHGPHGQTDSPHSHPHSHSTTTPGTHGGGAAWVVDSWDEEFVRRVSLFPSVSRAFRLGTVLAVELVSASGTGYAAVGDSLAVVRLLRNMGVYARPLGNVVYLMAAPVTEAATCRWLEGCLERAVAEHFGIDLGVRAAGEGGEEQEKISGGEAEICLQQAARGWAYAVRHNIQKESTLHLVLRLRGGMQIFVKTLTGKTITLDVEPSDSIENVKAKIQDKEGIPPDQQRLIFAGKQLEDGRTLSDYNIQKESTLHLVLRLRGGMQIFVKTLTGKTITLDVEPSDSIENVKAKIQDKEGIPPDQQRLIFAGKQLEDGRTLSDYNIQKESTLHLVLRLRGGMQIFVKTLTGKTITLDVEPSDSIENVKAKIQDKEGIPPDQQRLIFAGKQLEDGRTLSDYNIQKESTLHLVLRLRGGMQIFVKTLTGKTITLDVEPSDSIENVKAKIQDKEGIPPDQQRLIFAGKQLEDGRTLSDYNIQKESTLHLVLRLRGGMQIFVKTLTGKTITLDVEPSDSIENVKAKIQDKEGIPPDQQRLIFAGKQLEDGRTLSDYNIQKESTLHLVLRLRGGC</sequence>
<dbReference type="GO" id="GO:0009102">
    <property type="term" value="P:biotin biosynthetic process"/>
    <property type="evidence" value="ECO:0007669"/>
    <property type="project" value="UniProtKB-UniPathway"/>
</dbReference>
<feature type="domain" description="Ubiquitin-like" evidence="9">
    <location>
        <begin position="1263"/>
        <end position="1338"/>
    </location>
</feature>
<dbReference type="InterPro" id="IPR049704">
    <property type="entry name" value="Aminotrans_3_PPA_site"/>
</dbReference>
<dbReference type="SUPFAM" id="SSF54236">
    <property type="entry name" value="Ubiquitin-like"/>
    <property type="match status" value="5"/>
</dbReference>
<dbReference type="InterPro" id="IPR015421">
    <property type="entry name" value="PyrdxlP-dep_Trfase_major"/>
</dbReference>
<evidence type="ECO:0000256" key="7">
    <source>
        <dbReference type="ARBA" id="ARBA00023242"/>
    </source>
</evidence>
<dbReference type="InterPro" id="IPR027417">
    <property type="entry name" value="P-loop_NTPase"/>
</dbReference>
<dbReference type="PRINTS" id="PR00348">
    <property type="entry name" value="UBIQUITIN"/>
</dbReference>
<proteinExistence type="inferred from homology"/>
<dbReference type="Gene3D" id="3.10.20.90">
    <property type="entry name" value="Phosphatidylinositol 3-kinase Catalytic Subunit, Chain A, domain 1"/>
    <property type="match status" value="5"/>
</dbReference>
<dbReference type="SUPFAM" id="SSF52540">
    <property type="entry name" value="P-loop containing nucleoside triphosphate hydrolases"/>
    <property type="match status" value="1"/>
</dbReference>
<dbReference type="InterPro" id="IPR005814">
    <property type="entry name" value="Aminotrans_3"/>
</dbReference>
<dbReference type="Pfam" id="PF00202">
    <property type="entry name" value="Aminotran_3"/>
    <property type="match status" value="2"/>
</dbReference>
<dbReference type="GO" id="GO:0000287">
    <property type="term" value="F:magnesium ion binding"/>
    <property type="evidence" value="ECO:0007669"/>
    <property type="project" value="InterPro"/>
</dbReference>
<dbReference type="UniPathway" id="UPA00078"/>
<feature type="domain" description="Ubiquitin-like" evidence="9">
    <location>
        <begin position="1035"/>
        <end position="1110"/>
    </location>
</feature>
<dbReference type="InterPro" id="IPR015422">
    <property type="entry name" value="PyrdxlP-dep_Trfase_small"/>
</dbReference>
<comment type="subcellular location">
    <subcellularLocation>
        <location evidence="2">Cytoplasm</location>
    </subcellularLocation>
    <subcellularLocation>
        <location evidence="1">Nucleus</location>
    </subcellularLocation>
</comment>
<dbReference type="SUPFAM" id="SSF53383">
    <property type="entry name" value="PLP-dependent transferases"/>
    <property type="match status" value="2"/>
</dbReference>
<keyword evidence="3" id="KW-0963">Cytoplasm</keyword>
<evidence type="ECO:0000313" key="10">
    <source>
        <dbReference type="EMBL" id="CEM47740.1"/>
    </source>
</evidence>
<dbReference type="InterPro" id="IPR004472">
    <property type="entry name" value="DTB_synth_BioD"/>
</dbReference>
<evidence type="ECO:0000256" key="5">
    <source>
        <dbReference type="ARBA" id="ARBA00022843"/>
    </source>
</evidence>
<dbReference type="InterPro" id="IPR050158">
    <property type="entry name" value="Ubiquitin_ubiquitin-like"/>
</dbReference>
<reference evidence="10" key="1">
    <citation type="submission" date="2014-11" db="EMBL/GenBank/DDBJ databases">
        <authorList>
            <person name="Otto D Thomas"/>
            <person name="Naeem Raeece"/>
        </authorList>
    </citation>
    <scope>NUCLEOTIDE SEQUENCE</scope>
</reference>
<evidence type="ECO:0000256" key="2">
    <source>
        <dbReference type="ARBA" id="ARBA00004496"/>
    </source>
</evidence>
<evidence type="ECO:0000259" key="9">
    <source>
        <dbReference type="PROSITE" id="PS50053"/>
    </source>
</evidence>
<keyword evidence="6" id="KW-0663">Pyridoxal phosphate</keyword>
<dbReference type="GO" id="GO:0005737">
    <property type="term" value="C:cytoplasm"/>
    <property type="evidence" value="ECO:0007669"/>
    <property type="project" value="UniProtKB-SubCell"/>
</dbReference>
<dbReference type="GO" id="GO:0005524">
    <property type="term" value="F:ATP binding"/>
    <property type="evidence" value="ECO:0007669"/>
    <property type="project" value="InterPro"/>
</dbReference>
<keyword evidence="7" id="KW-0539">Nucleus</keyword>
<name>A0A0G4HTL3_9ALVE</name>
<dbReference type="Pfam" id="PF13500">
    <property type="entry name" value="AAA_26"/>
    <property type="match status" value="1"/>
</dbReference>
<dbReference type="InterPro" id="IPR019954">
    <property type="entry name" value="Ubiquitin_CS"/>
</dbReference>
<dbReference type="SMART" id="SM00213">
    <property type="entry name" value="UBQ"/>
    <property type="match status" value="5"/>
</dbReference>
<feature type="domain" description="Ubiquitin-like" evidence="9">
    <location>
        <begin position="1187"/>
        <end position="1262"/>
    </location>
</feature>
<evidence type="ECO:0000256" key="6">
    <source>
        <dbReference type="ARBA" id="ARBA00022898"/>
    </source>
</evidence>
<feature type="domain" description="Ubiquitin-like" evidence="9">
    <location>
        <begin position="959"/>
        <end position="1034"/>
    </location>
</feature>
<dbReference type="FunFam" id="3.10.20.90:FF:000158">
    <property type="entry name" value="Polyubiquitin 5"/>
    <property type="match status" value="5"/>
</dbReference>
<dbReference type="CDD" id="cd01803">
    <property type="entry name" value="Ubl_ubiquitin"/>
    <property type="match status" value="5"/>
</dbReference>
<dbReference type="PROSITE" id="PS00299">
    <property type="entry name" value="UBIQUITIN_1"/>
    <property type="match status" value="5"/>
</dbReference>
<dbReference type="Gene3D" id="3.40.50.300">
    <property type="entry name" value="P-loop containing nucleotide triphosphate hydrolases"/>
    <property type="match status" value="1"/>
</dbReference>
<dbReference type="PROSITE" id="PS00600">
    <property type="entry name" value="AA_TRANSFER_CLASS_3"/>
    <property type="match status" value="1"/>
</dbReference>